<protein>
    <recommendedName>
        <fullName evidence="2">Reverse transcriptase Ty1/copia-type domain-containing protein</fullName>
    </recommendedName>
</protein>
<evidence type="ECO:0000259" key="2">
    <source>
        <dbReference type="Pfam" id="PF07727"/>
    </source>
</evidence>
<proteinExistence type="predicted"/>
<dbReference type="EMBL" id="CAUJNA010003379">
    <property type="protein sequence ID" value="CAJ1400584.1"/>
    <property type="molecule type" value="Genomic_DNA"/>
</dbReference>
<organism evidence="3 4">
    <name type="scientific">Effrenium voratum</name>
    <dbReference type="NCBI Taxonomy" id="2562239"/>
    <lineage>
        <taxon>Eukaryota</taxon>
        <taxon>Sar</taxon>
        <taxon>Alveolata</taxon>
        <taxon>Dinophyceae</taxon>
        <taxon>Suessiales</taxon>
        <taxon>Symbiodiniaceae</taxon>
        <taxon>Effrenium</taxon>
    </lineage>
</organism>
<feature type="region of interest" description="Disordered" evidence="1">
    <location>
        <begin position="1"/>
        <end position="70"/>
    </location>
</feature>
<reference evidence="3" key="1">
    <citation type="submission" date="2023-08" db="EMBL/GenBank/DDBJ databases">
        <authorList>
            <person name="Chen Y."/>
            <person name="Shah S."/>
            <person name="Dougan E. K."/>
            <person name="Thang M."/>
            <person name="Chan C."/>
        </authorList>
    </citation>
    <scope>NUCLEOTIDE SEQUENCE</scope>
</reference>
<dbReference type="InterPro" id="IPR036397">
    <property type="entry name" value="RNaseH_sf"/>
</dbReference>
<evidence type="ECO:0000313" key="4">
    <source>
        <dbReference type="Proteomes" id="UP001178507"/>
    </source>
</evidence>
<feature type="region of interest" description="Disordered" evidence="1">
    <location>
        <begin position="1865"/>
        <end position="1891"/>
    </location>
</feature>
<dbReference type="Pfam" id="PF07727">
    <property type="entry name" value="RVT_2"/>
    <property type="match status" value="1"/>
</dbReference>
<feature type="region of interest" description="Disordered" evidence="1">
    <location>
        <begin position="1364"/>
        <end position="1394"/>
    </location>
</feature>
<sequence>MWAPCPGGGEDDPESQIGTGGEEADATETLPDVEVQEEEDPWQSGGGTGADPWAGYGQAGGGSNLDTDSQDRATWSDEWWDNWGWYSSRDGARGYEAEYQRKHYSDDQAWKTGWWTDAQTRRFSHCELNSLVASQSGVWHGATPPGGHHPAEEMPWDFGNRKDKPSERLSVPTFDGEAGGGRCRFGYAAHGYLRNNGRLHFIRHSELNLDRLATAEGVEYFQEWIRTRFLDLELTKVGRVMTECFRKFKRRPEQAMRDYNMEYERMILTYLDKMGISENDETALLSSVGNQFDYRLLQRADIDEEDTNQDGADGGDGAESGEDIMREEVASELRTTFEAHLAAKARKPRTEANAVVRARLEHLGWVKLYHVLIGGAEVVVVSRSGEDDMDLMTRTAPSLVTPLFSGQAASLCQSVAGYDWFLEYTRFAEANGLPIYTVDQSETFRFGASRPHQSSFAVWAILGLESKNFLVKVSIVNCTGGRVPLLLSRTALARLGTVLDVQGHRADFLSLGIDGIELGLTATGHPTIPVDQLGDHVPTEELLDSLPDHQEVALLQSPTRVYMAHPSGGLTTRVDEGEKDSPVAVHPKKTHLVVQNFLSGLDALPKETFLSWWKHNKIGRDFWVETTQVPELRQLVVENKPTGETATSLKQTAKMNLTELRAEAEKVGVEMAGPASTVVPFGRYRGWMYRKIPVEYLVWAMEKNGNASEDLRRLATWAQSLAVVPPPQTTGVLSWDSSDVLLSGNTRSQDDKGWMEITVSDADRERITRLETELAALRDKNNLDRVPKKDAKGAGVPEEADDAGETSDCGQLSADEKFQRAVAGVRRRKMKATARKKLQNMARAAKNVFSMCFMTAVAFTQEVVGEPANISGSSTGDAAGRGTTTATATSRVFLELYDEITLLQKMKWVEDPGSHTFNLDLCRFGMMSLDGKERLRKTIRLTTTSGAFEKILGKQCDGGHEHRRIQGAETSATAHYPWQFAHGVLKAYLKTMVSPGEHTAFAVTKTGGEIPKDGQDLDETELVPDEALAMDVIHFDDSTGNKVKALSMVDMGIPHVLGLWAGHPRFILIDLDIGFNDQFLSMIRDTGVHIRIIAAQAHWQGGLVERRNASWKAIWEKTCKHEVILPSEVPLGITAVNDAKNCLRNRDGYAPRQWVFGSMPREVGDIMEELDSFETLKVTKDAKMSRPNAIRMGAKASFFKIQSKDSARHALLRRPRVQKHEFALGDLAYYYREYRAPKSTKAVGRWLGPCSVIGLEGNNIWLSQGGRCLLCAREHLRPADHEEVNALFRLKTSLAEVDAVMRNQDLQEFIEAQGVDVETGEQIQLEAEDVNPANEDTVMDERVRKAGEIADQLRGFTRRRKSLDDVPQRMQKIRRSSSAKGSGRASSAGKSTVREVMMVKRGSSEKSKDKALEKELPWERIPEEEKHLYVEAEVKQWQEHLKFEAVRPLSIAESKWVRENVASDRILNCRFAYRDKNYSKRKAAPEARIPCKPKARLCVGGHVDPDIGKVELQCDAPTATRTSLMLTLQKSLNEDWEVCAADVQAAFLNGIPAGRNLYFRQPKRGIPGLEPHQLVSIEKGVFGLSTSPRLWWEKLSKDVTNLKLEVEGETLMVKHNLIDPCVFEFRTVEGEVRALMLSHVDDLLLAGRKAINAAIRQKLDATFPIDEWNFGDFDYVGLDFDKEADEEQEVDGELKADNRTVVGSITLRKIQPGREILIAYHDAAWRNVELEGERDEEWEGKFLTGSSLVCKRTCRSTFAGETMACCEASEHALFLRDLWSSFQKSESGVMDFHLMTDCRSLYDHIHRAGAPKAPSEKRLAIDLAGLRQEGQRQWERRNPGLEPTPTCPMKVPLHCVPTEWRNLSASEEPEIRSNRNGAWQSRPLESRFAPG</sequence>
<feature type="region of interest" description="Disordered" evidence="1">
    <location>
        <begin position="785"/>
        <end position="810"/>
    </location>
</feature>
<feature type="compositionally biased region" description="Low complexity" evidence="1">
    <location>
        <begin position="1378"/>
        <end position="1391"/>
    </location>
</feature>
<accession>A0AA36J8R0</accession>
<dbReference type="InterPro" id="IPR013103">
    <property type="entry name" value="RVT_2"/>
</dbReference>
<dbReference type="Gene3D" id="3.30.420.10">
    <property type="entry name" value="Ribonuclease H-like superfamily/Ribonuclease H"/>
    <property type="match status" value="1"/>
</dbReference>
<feature type="domain" description="Reverse transcriptase Ty1/copia-type" evidence="2">
    <location>
        <begin position="1488"/>
        <end position="1685"/>
    </location>
</feature>
<evidence type="ECO:0000313" key="3">
    <source>
        <dbReference type="EMBL" id="CAJ1400584.1"/>
    </source>
</evidence>
<comment type="caution">
    <text evidence="3">The sequence shown here is derived from an EMBL/GenBank/DDBJ whole genome shotgun (WGS) entry which is preliminary data.</text>
</comment>
<keyword evidence="4" id="KW-1185">Reference proteome</keyword>
<gene>
    <name evidence="3" type="ORF">EVOR1521_LOCUS23899</name>
</gene>
<dbReference type="Proteomes" id="UP001178507">
    <property type="component" value="Unassembled WGS sequence"/>
</dbReference>
<name>A0AA36J8R0_9DINO</name>
<evidence type="ECO:0000256" key="1">
    <source>
        <dbReference type="SAM" id="MobiDB-lite"/>
    </source>
</evidence>
<dbReference type="GO" id="GO:0003676">
    <property type="term" value="F:nucleic acid binding"/>
    <property type="evidence" value="ECO:0007669"/>
    <property type="project" value="InterPro"/>
</dbReference>